<proteinExistence type="inferred from homology"/>
<keyword evidence="14" id="KW-1185">Reference proteome</keyword>
<accession>A0A0D7WD11</accession>
<feature type="transmembrane region" description="Helical" evidence="12">
    <location>
        <begin position="180"/>
        <end position="203"/>
    </location>
</feature>
<name>A0A0D7WD11_9FLAO</name>
<dbReference type="GO" id="GO:0005886">
    <property type="term" value="C:plasma membrane"/>
    <property type="evidence" value="ECO:0007669"/>
    <property type="project" value="UniProtKB-SubCell"/>
</dbReference>
<keyword evidence="7 12" id="KW-0479">Metal-binding</keyword>
<evidence type="ECO:0000256" key="6">
    <source>
        <dbReference type="ARBA" id="ARBA00022692"/>
    </source>
</evidence>
<dbReference type="OrthoDB" id="9807042at2"/>
<feature type="transmembrane region" description="Helical" evidence="12">
    <location>
        <begin position="215"/>
        <end position="233"/>
    </location>
</feature>
<keyword evidence="4 12" id="KW-1003">Cell membrane</keyword>
<gene>
    <name evidence="13" type="ORF">PW52_07730</name>
</gene>
<feature type="transmembrane region" description="Helical" evidence="12">
    <location>
        <begin position="403"/>
        <end position="421"/>
    </location>
</feature>
<dbReference type="GO" id="GO:0019646">
    <property type="term" value="P:aerobic electron transport chain"/>
    <property type="evidence" value="ECO:0007669"/>
    <property type="project" value="InterPro"/>
</dbReference>
<feature type="transmembrane region" description="Helical" evidence="12">
    <location>
        <begin position="12"/>
        <end position="36"/>
    </location>
</feature>
<dbReference type="AlphaFoldDB" id="A0A0D7WD11"/>
<evidence type="ECO:0000313" key="13">
    <source>
        <dbReference type="EMBL" id="KJD35632.1"/>
    </source>
</evidence>
<evidence type="ECO:0000256" key="9">
    <source>
        <dbReference type="ARBA" id="ARBA00022989"/>
    </source>
</evidence>
<feature type="transmembrane region" description="Helical" evidence="12">
    <location>
        <begin position="100"/>
        <end position="116"/>
    </location>
</feature>
<keyword evidence="5 12" id="KW-0349">Heme</keyword>
<keyword evidence="11 12" id="KW-0472">Membrane</keyword>
<evidence type="ECO:0000256" key="11">
    <source>
        <dbReference type="ARBA" id="ARBA00023136"/>
    </source>
</evidence>
<keyword evidence="10 12" id="KW-0408">Iron</keyword>
<evidence type="ECO:0000313" key="14">
    <source>
        <dbReference type="Proteomes" id="UP000032578"/>
    </source>
</evidence>
<keyword evidence="8 12" id="KW-0249">Electron transport</keyword>
<dbReference type="PANTHER" id="PTHR30365">
    <property type="entry name" value="CYTOCHROME D UBIQUINOL OXIDASE"/>
    <property type="match status" value="1"/>
</dbReference>
<comment type="similarity">
    <text evidence="2 12">Belongs to the cytochrome ubiquinol oxidase subunit 1 family.</text>
</comment>
<dbReference type="Pfam" id="PF01654">
    <property type="entry name" value="Cyt_bd_oxida_I"/>
    <property type="match status" value="1"/>
</dbReference>
<feature type="transmembrane region" description="Helical" evidence="12">
    <location>
        <begin position="123"/>
        <end position="145"/>
    </location>
</feature>
<comment type="caution">
    <text evidence="13">The sequence shown here is derived from an EMBL/GenBank/DDBJ whole genome shotgun (WGS) entry which is preliminary data.</text>
</comment>
<organism evidence="13 14">
    <name type="scientific">Neotamlana sedimentorum</name>
    <dbReference type="NCBI Taxonomy" id="1435349"/>
    <lineage>
        <taxon>Bacteria</taxon>
        <taxon>Pseudomonadati</taxon>
        <taxon>Bacteroidota</taxon>
        <taxon>Flavobacteriia</taxon>
        <taxon>Flavobacteriales</taxon>
        <taxon>Flavobacteriaceae</taxon>
        <taxon>Neotamlana</taxon>
    </lineage>
</organism>
<evidence type="ECO:0000256" key="8">
    <source>
        <dbReference type="ARBA" id="ARBA00022982"/>
    </source>
</evidence>
<dbReference type="PATRIC" id="fig|1435349.4.peg.2529"/>
<reference evidence="13 14" key="1">
    <citation type="submission" date="2014-11" db="EMBL/GenBank/DDBJ databases">
        <title>Tamlana sedimentorum sp. nov., isolated from shallow sand sediments of the Sea of Japan.</title>
        <authorList>
            <person name="Romanenko L.A."/>
        </authorList>
    </citation>
    <scope>NUCLEOTIDE SEQUENCE [LARGE SCALE GENOMIC DNA]</scope>
    <source>
        <strain evidence="13 14">JCM 19808</strain>
    </source>
</reference>
<evidence type="ECO:0000256" key="2">
    <source>
        <dbReference type="ARBA" id="ARBA00009819"/>
    </source>
</evidence>
<evidence type="ECO:0000256" key="1">
    <source>
        <dbReference type="ARBA" id="ARBA00004651"/>
    </source>
</evidence>
<evidence type="ECO:0000256" key="7">
    <source>
        <dbReference type="ARBA" id="ARBA00022723"/>
    </source>
</evidence>
<dbReference type="GO" id="GO:0016682">
    <property type="term" value="F:oxidoreductase activity, acting on diphenols and related substances as donors, oxygen as acceptor"/>
    <property type="evidence" value="ECO:0007669"/>
    <property type="project" value="TreeGrafter"/>
</dbReference>
<sequence>MDNLDAARLQMAFTLIFHIIFACVGMVMPFFMIVAHKKWLNTKDPIYLTLTKSWQRGVAIFFVTGAVSGTALSFELGLLWPEFMKHAGPIIGMPFSLEGAAFFIEAIALGFYLYGWNKLPEKFHWFTGVIIGVSGVASGILVVAANGWMNAPSGFDYIDGKFTNIDPIKAFLNDAWFTQALHMTLAAFTAVGFAVAGIHAYQIYRKKQIELHKKAFKIAITFAAVAAILQPISGDLSAKDIAERQPVKLAAMEAHFETEKGAPLFIGGIVDEENQEVSYKIEIPKALSFLAFGDFDAEVKGLNEFPKEDHPNIAIVHYAFQVMVGIGTLLMFAGILFFVSLKKKKWWELNKFWLAFTILAPLGFIALEAGWIVTEVGRQPWIIHNIMRTKDAVTPMPGMIFSFYTYVVLYTILTIAVTWLMRRQIQFLNASKI</sequence>
<dbReference type="GO" id="GO:0070069">
    <property type="term" value="C:cytochrome complex"/>
    <property type="evidence" value="ECO:0007669"/>
    <property type="project" value="UniProtKB-UniRule"/>
</dbReference>
<protein>
    <submittedName>
        <fullName evidence="13">Cytochrome BD ubiquinol oxidase subunit I</fullName>
    </submittedName>
</protein>
<keyword evidence="6 12" id="KW-0812">Transmembrane</keyword>
<dbReference type="InterPro" id="IPR002585">
    <property type="entry name" value="Cyt-d_ubiquinol_oxidase_su_1"/>
</dbReference>
<evidence type="ECO:0000256" key="12">
    <source>
        <dbReference type="PIRNR" id="PIRNR006446"/>
    </source>
</evidence>
<dbReference type="GO" id="GO:0020037">
    <property type="term" value="F:heme binding"/>
    <property type="evidence" value="ECO:0007669"/>
    <property type="project" value="TreeGrafter"/>
</dbReference>
<feature type="transmembrane region" description="Helical" evidence="12">
    <location>
        <begin position="352"/>
        <end position="373"/>
    </location>
</feature>
<dbReference type="PIRSF" id="PIRSF006446">
    <property type="entry name" value="Cyt_quinol_oxidase_1"/>
    <property type="match status" value="1"/>
</dbReference>
<dbReference type="GO" id="GO:0009055">
    <property type="term" value="F:electron transfer activity"/>
    <property type="evidence" value="ECO:0007669"/>
    <property type="project" value="UniProtKB-UniRule"/>
</dbReference>
<comment type="subcellular location">
    <subcellularLocation>
        <location evidence="1">Cell membrane</location>
        <topology evidence="1">Multi-pass membrane protein</topology>
    </subcellularLocation>
</comment>
<feature type="transmembrane region" description="Helical" evidence="12">
    <location>
        <begin position="315"/>
        <end position="340"/>
    </location>
</feature>
<evidence type="ECO:0000256" key="4">
    <source>
        <dbReference type="ARBA" id="ARBA00022475"/>
    </source>
</evidence>
<dbReference type="Proteomes" id="UP000032578">
    <property type="component" value="Unassembled WGS sequence"/>
</dbReference>
<evidence type="ECO:0000256" key="3">
    <source>
        <dbReference type="ARBA" id="ARBA00022448"/>
    </source>
</evidence>
<dbReference type="RefSeq" id="WP_044632366.1">
    <property type="nucleotide sequence ID" value="NZ_JTDW01000005.1"/>
</dbReference>
<keyword evidence="3 12" id="KW-0813">Transport</keyword>
<dbReference type="EMBL" id="JTDW01000005">
    <property type="protein sequence ID" value="KJD35632.1"/>
    <property type="molecule type" value="Genomic_DNA"/>
</dbReference>
<evidence type="ECO:0000256" key="5">
    <source>
        <dbReference type="ARBA" id="ARBA00022617"/>
    </source>
</evidence>
<dbReference type="STRING" id="1435349.PW52_07730"/>
<keyword evidence="9 12" id="KW-1133">Transmembrane helix</keyword>
<dbReference type="PANTHER" id="PTHR30365:SF14">
    <property type="entry name" value="CYTOCHROME BD MENAQUINOL OXIDASE SUBUNIT I-RELATED"/>
    <property type="match status" value="1"/>
</dbReference>
<feature type="transmembrane region" description="Helical" evidence="12">
    <location>
        <begin position="57"/>
        <end position="80"/>
    </location>
</feature>
<dbReference type="GO" id="GO:0046872">
    <property type="term" value="F:metal ion binding"/>
    <property type="evidence" value="ECO:0007669"/>
    <property type="project" value="UniProtKB-UniRule"/>
</dbReference>
<evidence type="ECO:0000256" key="10">
    <source>
        <dbReference type="ARBA" id="ARBA00023004"/>
    </source>
</evidence>